<accession>A0A5J4U4R1</accession>
<protein>
    <recommendedName>
        <fullName evidence="2">PPM-type phosphatase domain-containing protein</fullName>
    </recommendedName>
</protein>
<dbReference type="PANTHER" id="PTHR13832:SF827">
    <property type="entry name" value="PROTEIN PHOSPHATASE 1L"/>
    <property type="match status" value="1"/>
</dbReference>
<feature type="region of interest" description="Disordered" evidence="1">
    <location>
        <begin position="50"/>
        <end position="151"/>
    </location>
</feature>
<dbReference type="InterPro" id="IPR036457">
    <property type="entry name" value="PPM-type-like_dom_sf"/>
</dbReference>
<feature type="compositionally biased region" description="Low complexity" evidence="1">
    <location>
        <begin position="54"/>
        <end position="68"/>
    </location>
</feature>
<comment type="caution">
    <text evidence="3">The sequence shown here is derived from an EMBL/GenBank/DDBJ whole genome shotgun (WGS) entry which is preliminary data.</text>
</comment>
<dbReference type="OrthoDB" id="10648586at2759"/>
<dbReference type="Proteomes" id="UP000324800">
    <property type="component" value="Unassembled WGS sequence"/>
</dbReference>
<dbReference type="EMBL" id="SNRW01020564">
    <property type="protein sequence ID" value="KAA6365339.1"/>
    <property type="molecule type" value="Genomic_DNA"/>
</dbReference>
<evidence type="ECO:0000313" key="4">
    <source>
        <dbReference type="Proteomes" id="UP000324800"/>
    </source>
</evidence>
<evidence type="ECO:0000313" key="3">
    <source>
        <dbReference type="EMBL" id="KAA6365339.1"/>
    </source>
</evidence>
<dbReference type="Pfam" id="PF00481">
    <property type="entry name" value="PP2C"/>
    <property type="match status" value="1"/>
</dbReference>
<dbReference type="PROSITE" id="PS51746">
    <property type="entry name" value="PPM_2"/>
    <property type="match status" value="1"/>
</dbReference>
<dbReference type="PANTHER" id="PTHR13832">
    <property type="entry name" value="PROTEIN PHOSPHATASE 2C"/>
    <property type="match status" value="1"/>
</dbReference>
<feature type="domain" description="PPM-type phosphatase" evidence="2">
    <location>
        <begin position="155"/>
        <end position="444"/>
    </location>
</feature>
<dbReference type="InterPro" id="IPR001932">
    <property type="entry name" value="PPM-type_phosphatase-like_dom"/>
</dbReference>
<dbReference type="GO" id="GO:0004722">
    <property type="term" value="F:protein serine/threonine phosphatase activity"/>
    <property type="evidence" value="ECO:0007669"/>
    <property type="project" value="InterPro"/>
</dbReference>
<feature type="compositionally biased region" description="Polar residues" evidence="1">
    <location>
        <begin position="124"/>
        <end position="133"/>
    </location>
</feature>
<evidence type="ECO:0000256" key="1">
    <source>
        <dbReference type="SAM" id="MobiDB-lite"/>
    </source>
</evidence>
<evidence type="ECO:0000259" key="2">
    <source>
        <dbReference type="PROSITE" id="PS51746"/>
    </source>
</evidence>
<name>A0A5J4U4R1_9EUKA</name>
<reference evidence="3 4" key="1">
    <citation type="submission" date="2019-03" db="EMBL/GenBank/DDBJ databases">
        <title>Single cell metagenomics reveals metabolic interactions within the superorganism composed of flagellate Streblomastix strix and complex community of Bacteroidetes bacteria on its surface.</title>
        <authorList>
            <person name="Treitli S.C."/>
            <person name="Kolisko M."/>
            <person name="Husnik F."/>
            <person name="Keeling P."/>
            <person name="Hampl V."/>
        </authorList>
    </citation>
    <scope>NUCLEOTIDE SEQUENCE [LARGE SCALE GENOMIC DNA]</scope>
    <source>
        <strain evidence="3">ST1C</strain>
    </source>
</reference>
<proteinExistence type="predicted"/>
<organism evidence="3 4">
    <name type="scientific">Streblomastix strix</name>
    <dbReference type="NCBI Taxonomy" id="222440"/>
    <lineage>
        <taxon>Eukaryota</taxon>
        <taxon>Metamonada</taxon>
        <taxon>Preaxostyla</taxon>
        <taxon>Oxymonadida</taxon>
        <taxon>Streblomastigidae</taxon>
        <taxon>Streblomastix</taxon>
    </lineage>
</organism>
<dbReference type="InterPro" id="IPR015655">
    <property type="entry name" value="PP2C"/>
</dbReference>
<gene>
    <name evidence="3" type="ORF">EZS28_039134</name>
</gene>
<sequence length="444" mass="49461">MNEQNIIDDDSDTIDNYNDIPHHLAKYTKPIIHKQTSTTPNPIIPQKLKQSIIQSSGQGSGSNSRQRSGSGGNQRQGSGSRGRNERIPGGERQSERGGGRDGRDGDNNNNNNNNRDNNNRDNRTPSPQQSTLRGSVAKRDHSPTPQNQPTLRIHNCAVAESCGVRPTMEDAVLIIPCGGWDISALIEAGEMGILQRLLRYPQELRFTIKGWNAFERREEKIWKERVERDRKLIHPVNLPEKCPYKSEELRGCGIFAIFDGHRGPHTANYLSANYVDSFLLAAYSRYRRIEEAQLAIDMDNFHSNSDTFETSIRLSDLNSPSQSNQRIQSPASKLYSPLMLKNSKVFDSAPTLPGIEDPLRPHLPVLSLVLRDTFEHLIAKMQILSVTDGSCAVVAAITPGQIYMANIGDCRGVLVSRFTHSSALAQPIQPIQKHSLSLQLTPHP</sequence>
<feature type="compositionally biased region" description="Basic and acidic residues" evidence="1">
    <location>
        <begin position="82"/>
        <end position="106"/>
    </location>
</feature>
<dbReference type="Gene3D" id="3.60.40.10">
    <property type="entry name" value="PPM-type phosphatase domain"/>
    <property type="match status" value="1"/>
</dbReference>
<dbReference type="AlphaFoldDB" id="A0A5J4U4R1"/>
<feature type="compositionally biased region" description="Low complexity" evidence="1">
    <location>
        <begin position="107"/>
        <end position="116"/>
    </location>
</feature>
<dbReference type="SUPFAM" id="SSF81606">
    <property type="entry name" value="PP2C-like"/>
    <property type="match status" value="1"/>
</dbReference>